<dbReference type="PROSITE" id="PS51257">
    <property type="entry name" value="PROKAR_LIPOPROTEIN"/>
    <property type="match status" value="1"/>
</dbReference>
<evidence type="ECO:0000313" key="2">
    <source>
        <dbReference type="EMBL" id="GGK39564.1"/>
    </source>
</evidence>
<evidence type="ECO:0000313" key="3">
    <source>
        <dbReference type="Proteomes" id="UP000647587"/>
    </source>
</evidence>
<dbReference type="EMBL" id="BMPP01000020">
    <property type="protein sequence ID" value="GGK39564.1"/>
    <property type="molecule type" value="Genomic_DNA"/>
</dbReference>
<feature type="region of interest" description="Disordered" evidence="1">
    <location>
        <begin position="20"/>
        <end position="49"/>
    </location>
</feature>
<gene>
    <name evidence="2" type="ORF">GCM10008955_36740</name>
</gene>
<keyword evidence="3" id="KW-1185">Reference proteome</keyword>
<dbReference type="Proteomes" id="UP000647587">
    <property type="component" value="Unassembled WGS sequence"/>
</dbReference>
<comment type="caution">
    <text evidence="2">The sequence shown here is derived from an EMBL/GenBank/DDBJ whole genome shotgun (WGS) entry which is preliminary data.</text>
</comment>
<proteinExistence type="predicted"/>
<organism evidence="2 3">
    <name type="scientific">Deinococcus malanensis</name>
    <dbReference type="NCBI Taxonomy" id="1706855"/>
    <lineage>
        <taxon>Bacteria</taxon>
        <taxon>Thermotogati</taxon>
        <taxon>Deinococcota</taxon>
        <taxon>Deinococci</taxon>
        <taxon>Deinococcales</taxon>
        <taxon>Deinococcaceae</taxon>
        <taxon>Deinococcus</taxon>
    </lineage>
</organism>
<accession>A0ABQ2F4E6</accession>
<sequence length="49" mass="5363">MFRLGILSLVLLLAACGRTTTPQITTPPPTDHYATVSFPESQREFTGAR</sequence>
<evidence type="ECO:0000256" key="1">
    <source>
        <dbReference type="SAM" id="MobiDB-lite"/>
    </source>
</evidence>
<name>A0ABQ2F4E6_9DEIO</name>
<protein>
    <submittedName>
        <fullName evidence="2">Uncharacterized protein</fullName>
    </submittedName>
</protein>
<reference evidence="3" key="1">
    <citation type="journal article" date="2019" name="Int. J. Syst. Evol. Microbiol.">
        <title>The Global Catalogue of Microorganisms (GCM) 10K type strain sequencing project: providing services to taxonomists for standard genome sequencing and annotation.</title>
        <authorList>
            <consortium name="The Broad Institute Genomics Platform"/>
            <consortium name="The Broad Institute Genome Sequencing Center for Infectious Disease"/>
            <person name="Wu L."/>
            <person name="Ma J."/>
        </authorList>
    </citation>
    <scope>NUCLEOTIDE SEQUENCE [LARGE SCALE GENOMIC DNA]</scope>
    <source>
        <strain evidence="3">JCM 30331</strain>
    </source>
</reference>
<dbReference type="RefSeq" id="WP_189011386.1">
    <property type="nucleotide sequence ID" value="NZ_BMPP01000020.1"/>
</dbReference>